<feature type="domain" description="N-acetyltransferase" evidence="1">
    <location>
        <begin position="5"/>
        <end position="147"/>
    </location>
</feature>
<dbReference type="Gene3D" id="3.40.630.30">
    <property type="match status" value="1"/>
</dbReference>
<keyword evidence="3" id="KW-1185">Reference proteome</keyword>
<evidence type="ECO:0000313" key="2">
    <source>
        <dbReference type="EMBL" id="NIZ59382.1"/>
    </source>
</evidence>
<gene>
    <name evidence="2" type="ORF">DL239_00170</name>
</gene>
<dbReference type="Pfam" id="PF00583">
    <property type="entry name" value="Acetyltransf_1"/>
    <property type="match status" value="1"/>
</dbReference>
<sequence>MSFDIQISDALPRDFDNVEPLYQEAFPDEDLVPLVKELLASREDVLSLSALADGKLVGHAIFTMCSIDGEKGGSGSNVALLGPIAVMGELQKLGIGSTLIREGFRRLTAEGIGQVFVLGDPNYYSRFEFSQDDLVAPPYPLPEKWGPAWRSIRLQPQDQVVSGTLSVPGPWQDASLWV</sequence>
<dbReference type="EMBL" id="QHLQ01000001">
    <property type="protein sequence ID" value="NIZ59382.1"/>
    <property type="molecule type" value="Genomic_DNA"/>
</dbReference>
<name>A0ABX0W452_9RHOB</name>
<accession>A0ABX0W452</accession>
<dbReference type="PROSITE" id="PS51186">
    <property type="entry name" value="GNAT"/>
    <property type="match status" value="1"/>
</dbReference>
<dbReference type="RefSeq" id="WP_167681030.1">
    <property type="nucleotide sequence ID" value="NZ_QHLQ01000001.1"/>
</dbReference>
<dbReference type="SUPFAM" id="SSF55729">
    <property type="entry name" value="Acyl-CoA N-acyltransferases (Nat)"/>
    <property type="match status" value="1"/>
</dbReference>
<dbReference type="InterPro" id="IPR000182">
    <property type="entry name" value="GNAT_dom"/>
</dbReference>
<evidence type="ECO:0000313" key="3">
    <source>
        <dbReference type="Proteomes" id="UP001429564"/>
    </source>
</evidence>
<evidence type="ECO:0000259" key="1">
    <source>
        <dbReference type="PROSITE" id="PS51186"/>
    </source>
</evidence>
<proteinExistence type="predicted"/>
<dbReference type="Proteomes" id="UP001429564">
    <property type="component" value="Unassembled WGS sequence"/>
</dbReference>
<dbReference type="CDD" id="cd04301">
    <property type="entry name" value="NAT_SF"/>
    <property type="match status" value="1"/>
</dbReference>
<comment type="caution">
    <text evidence="2">The sequence shown here is derived from an EMBL/GenBank/DDBJ whole genome shotgun (WGS) entry which is preliminary data.</text>
</comment>
<organism evidence="2 3">
    <name type="scientific">Parasedimentitalea denitrificans</name>
    <dbReference type="NCBI Taxonomy" id="2211118"/>
    <lineage>
        <taxon>Bacteria</taxon>
        <taxon>Pseudomonadati</taxon>
        <taxon>Pseudomonadota</taxon>
        <taxon>Alphaproteobacteria</taxon>
        <taxon>Rhodobacterales</taxon>
        <taxon>Paracoccaceae</taxon>
        <taxon>Parasedimentitalea</taxon>
    </lineage>
</organism>
<dbReference type="InterPro" id="IPR016181">
    <property type="entry name" value="Acyl_CoA_acyltransferase"/>
</dbReference>
<reference evidence="2 3" key="1">
    <citation type="submission" date="2018-05" db="EMBL/GenBank/DDBJ databases">
        <authorList>
            <person name="Zhang Y.-J."/>
        </authorList>
    </citation>
    <scope>NUCLEOTIDE SEQUENCE [LARGE SCALE GENOMIC DNA]</scope>
    <source>
        <strain evidence="2 3">CY04</strain>
    </source>
</reference>
<protein>
    <submittedName>
        <fullName evidence="2">N-acetyltransferase</fullName>
    </submittedName>
</protein>